<sequence length="121" mass="13579">MTKKIPIREYVIDAAGQALGRVATQAALRLRGKDQTDFAPHLAPTVTVKVINAGRIKVTPKKLQEKLYRHYTGHPGGLRETTMARLLEKKGWDEVIRKAVYGMLPANRLRAVMMTKLTITE</sequence>
<dbReference type="SUPFAM" id="SSF52161">
    <property type="entry name" value="Ribosomal protein L13"/>
    <property type="match status" value="1"/>
</dbReference>
<dbReference type="GO" id="GO:0006412">
    <property type="term" value="P:translation"/>
    <property type="evidence" value="ECO:0007669"/>
    <property type="project" value="UniProtKB-UniRule"/>
</dbReference>
<evidence type="ECO:0000256" key="3">
    <source>
        <dbReference type="ARBA" id="ARBA00023274"/>
    </source>
</evidence>
<name>A0A2H0RH90_9BACT</name>
<dbReference type="PANTHER" id="PTHR11545">
    <property type="entry name" value="RIBOSOMAL PROTEIN L13"/>
    <property type="match status" value="1"/>
</dbReference>
<keyword evidence="3 4" id="KW-0687">Ribonucleoprotein</keyword>
<proteinExistence type="inferred from homology"/>
<accession>A0A2H0RH90</accession>
<keyword evidence="2 4" id="KW-0689">Ribosomal protein</keyword>
<dbReference type="Proteomes" id="UP000230431">
    <property type="component" value="Unassembled WGS sequence"/>
</dbReference>
<dbReference type="InterPro" id="IPR005823">
    <property type="entry name" value="Ribosomal_uL13_bac-type"/>
</dbReference>
<dbReference type="Gene3D" id="3.90.1180.10">
    <property type="entry name" value="Ribosomal protein L13"/>
    <property type="match status" value="1"/>
</dbReference>
<evidence type="ECO:0000256" key="4">
    <source>
        <dbReference type="HAMAP-Rule" id="MF_01366"/>
    </source>
</evidence>
<dbReference type="CDD" id="cd00392">
    <property type="entry name" value="Ribosomal_L13"/>
    <property type="match status" value="1"/>
</dbReference>
<dbReference type="NCBIfam" id="TIGR01066">
    <property type="entry name" value="rplM_bact"/>
    <property type="match status" value="1"/>
</dbReference>
<dbReference type="GO" id="GO:0003735">
    <property type="term" value="F:structural constituent of ribosome"/>
    <property type="evidence" value="ECO:0007669"/>
    <property type="project" value="InterPro"/>
</dbReference>
<comment type="caution">
    <text evidence="5">The sequence shown here is derived from an EMBL/GenBank/DDBJ whole genome shotgun (WGS) entry which is preliminary data.</text>
</comment>
<dbReference type="Pfam" id="PF00572">
    <property type="entry name" value="Ribosomal_L13"/>
    <property type="match status" value="1"/>
</dbReference>
<dbReference type="InterPro" id="IPR036899">
    <property type="entry name" value="Ribosomal_uL13_sf"/>
</dbReference>
<dbReference type="GO" id="GO:1990904">
    <property type="term" value="C:ribonucleoprotein complex"/>
    <property type="evidence" value="ECO:0007669"/>
    <property type="project" value="UniProtKB-KW"/>
</dbReference>
<evidence type="ECO:0000313" key="6">
    <source>
        <dbReference type="Proteomes" id="UP000230431"/>
    </source>
</evidence>
<dbReference type="GO" id="GO:0005840">
    <property type="term" value="C:ribosome"/>
    <property type="evidence" value="ECO:0007669"/>
    <property type="project" value="UniProtKB-KW"/>
</dbReference>
<dbReference type="PIRSF" id="PIRSF002181">
    <property type="entry name" value="Ribosomal_L13"/>
    <property type="match status" value="1"/>
</dbReference>
<comment type="function">
    <text evidence="4">This protein is one of the early assembly proteins of the 50S ribosomal subunit, although it is not seen to bind rRNA by itself. It is important during the early stages of 50S assembly.</text>
</comment>
<organism evidence="5 6">
    <name type="scientific">Candidatus Vogelbacteria bacterium CG10_big_fil_rev_8_21_14_0_10_49_38</name>
    <dbReference type="NCBI Taxonomy" id="1975043"/>
    <lineage>
        <taxon>Bacteria</taxon>
        <taxon>Candidatus Vogeliibacteriota</taxon>
    </lineage>
</organism>
<evidence type="ECO:0000313" key="5">
    <source>
        <dbReference type="EMBL" id="PIR45863.1"/>
    </source>
</evidence>
<dbReference type="InterPro" id="IPR005822">
    <property type="entry name" value="Ribosomal_uL13"/>
</dbReference>
<comment type="similarity">
    <text evidence="1 4">Belongs to the universal ribosomal protein uL13 family.</text>
</comment>
<protein>
    <recommendedName>
        <fullName evidence="4">Large ribosomal subunit protein uL13</fullName>
    </recommendedName>
</protein>
<comment type="subunit">
    <text evidence="4">Part of the 50S ribosomal subunit.</text>
</comment>
<gene>
    <name evidence="4" type="primary">rplM</name>
    <name evidence="5" type="ORF">COV08_02750</name>
</gene>
<dbReference type="GO" id="GO:0003729">
    <property type="term" value="F:mRNA binding"/>
    <property type="evidence" value="ECO:0007669"/>
    <property type="project" value="TreeGrafter"/>
</dbReference>
<dbReference type="GO" id="GO:0017148">
    <property type="term" value="P:negative regulation of translation"/>
    <property type="evidence" value="ECO:0007669"/>
    <property type="project" value="TreeGrafter"/>
</dbReference>
<evidence type="ECO:0000256" key="1">
    <source>
        <dbReference type="ARBA" id="ARBA00006227"/>
    </source>
</evidence>
<dbReference type="AlphaFoldDB" id="A0A2H0RH90"/>
<evidence type="ECO:0000256" key="2">
    <source>
        <dbReference type="ARBA" id="ARBA00022980"/>
    </source>
</evidence>
<dbReference type="HAMAP" id="MF_01366">
    <property type="entry name" value="Ribosomal_uL13"/>
    <property type="match status" value="1"/>
</dbReference>
<reference evidence="5 6" key="1">
    <citation type="submission" date="2017-09" db="EMBL/GenBank/DDBJ databases">
        <title>Depth-based differentiation of microbial function through sediment-hosted aquifers and enrichment of novel symbionts in the deep terrestrial subsurface.</title>
        <authorList>
            <person name="Probst A.J."/>
            <person name="Ladd B."/>
            <person name="Jarett J.K."/>
            <person name="Geller-Mcgrath D.E."/>
            <person name="Sieber C.M."/>
            <person name="Emerson J.B."/>
            <person name="Anantharaman K."/>
            <person name="Thomas B.C."/>
            <person name="Malmstrom R."/>
            <person name="Stieglmeier M."/>
            <person name="Klingl A."/>
            <person name="Woyke T."/>
            <person name="Ryan C.M."/>
            <person name="Banfield J.F."/>
        </authorList>
    </citation>
    <scope>NUCLEOTIDE SEQUENCE [LARGE SCALE GENOMIC DNA]</scope>
    <source>
        <strain evidence="5">CG10_big_fil_rev_8_21_14_0_10_49_38</strain>
    </source>
</reference>
<dbReference type="PANTHER" id="PTHR11545:SF2">
    <property type="entry name" value="LARGE RIBOSOMAL SUBUNIT PROTEIN UL13M"/>
    <property type="match status" value="1"/>
</dbReference>
<dbReference type="EMBL" id="PCYK01000022">
    <property type="protein sequence ID" value="PIR45863.1"/>
    <property type="molecule type" value="Genomic_DNA"/>
</dbReference>